<proteinExistence type="predicted"/>
<protein>
    <submittedName>
        <fullName evidence="2">ScyD/ScyE family protein</fullName>
    </submittedName>
</protein>
<dbReference type="Proteomes" id="UP000320244">
    <property type="component" value="Unassembled WGS sequence"/>
</dbReference>
<keyword evidence="1" id="KW-0732">Signal</keyword>
<keyword evidence="3" id="KW-1185">Reference proteome</keyword>
<dbReference type="OrthoDB" id="928769at2"/>
<evidence type="ECO:0000313" key="2">
    <source>
        <dbReference type="EMBL" id="TWP36846.1"/>
    </source>
</evidence>
<reference evidence="2 3" key="2">
    <citation type="submission" date="2019-08" db="EMBL/GenBank/DDBJ databases">
        <title>Jejuicoccus antrihumi gen. nov., sp. nov., a new member of the family Dermacoccaceae isolated from a cave.</title>
        <authorList>
            <person name="Schumann P."/>
            <person name="Kim I.S."/>
        </authorList>
    </citation>
    <scope>NUCLEOTIDE SEQUENCE [LARGE SCALE GENOMIC DNA]</scope>
    <source>
        <strain evidence="2 3">C5-26</strain>
    </source>
</reference>
<reference evidence="2 3" key="1">
    <citation type="submission" date="2019-05" db="EMBL/GenBank/DDBJ databases">
        <authorList>
            <person name="Lee S.D."/>
        </authorList>
    </citation>
    <scope>NUCLEOTIDE SEQUENCE [LARGE SCALE GENOMIC DNA]</scope>
    <source>
        <strain evidence="2 3">C5-26</strain>
    </source>
</reference>
<evidence type="ECO:0000313" key="3">
    <source>
        <dbReference type="Proteomes" id="UP000320244"/>
    </source>
</evidence>
<dbReference type="Gene3D" id="2.120.10.30">
    <property type="entry name" value="TolB, C-terminal domain"/>
    <property type="match status" value="1"/>
</dbReference>
<dbReference type="SUPFAM" id="SSF101898">
    <property type="entry name" value="NHL repeat"/>
    <property type="match status" value="1"/>
</dbReference>
<dbReference type="InterPro" id="IPR011042">
    <property type="entry name" value="6-blade_b-propeller_TolB-like"/>
</dbReference>
<dbReference type="InterPro" id="IPR048031">
    <property type="entry name" value="ScyD/ScyE-like"/>
</dbReference>
<dbReference type="RefSeq" id="WP_146316387.1">
    <property type="nucleotide sequence ID" value="NZ_VCQV01000009.1"/>
</dbReference>
<organism evidence="2 3">
    <name type="scientific">Leekyejoonella antrihumi</name>
    <dbReference type="NCBI Taxonomy" id="1660198"/>
    <lineage>
        <taxon>Bacteria</taxon>
        <taxon>Bacillati</taxon>
        <taxon>Actinomycetota</taxon>
        <taxon>Actinomycetes</taxon>
        <taxon>Micrococcales</taxon>
        <taxon>Dermacoccaceae</taxon>
        <taxon>Leekyejoonella</taxon>
    </lineage>
</organism>
<feature type="signal peptide" evidence="1">
    <location>
        <begin position="1"/>
        <end position="26"/>
    </location>
</feature>
<dbReference type="AlphaFoldDB" id="A0A563E2U6"/>
<sequence length="367" mass="38388">MKKKLTATFTGTAMAASLAMTTPALAHPRPQPHAPQLTTVASGLISPLSLAVGSGGTLYTTQNFAGQLDRVSPHGKVTPLYTSTDGSEVGGVSVHGRTVTFTLTGPKTLVLQRDQRGHIRTLADVGAYEAKYNPDRRVHYGISNLSKSCAAQFPEEVPASYTGLVDSHPYATTESRGTTYVADAAGNTVLSIDRRGHVRTVAVLPAQPAVVTAAAAAASGLPACTVGKTYRFEPVPTDVEVGPDGWLYVSTLPGGPEDASLGARGAVYKVNPHTGKTHRVATGFLGATNLAVTRHGDIYVTELFGDRISLIKRGSHKAVTWVNTTMPAAVEATSRDIYATTGVLIGMDPGSAPGGMIVKARVNTSRW</sequence>
<dbReference type="NCBIfam" id="NF033206">
    <property type="entry name" value="ScyE_fam"/>
    <property type="match status" value="1"/>
</dbReference>
<dbReference type="EMBL" id="VCQV01000009">
    <property type="protein sequence ID" value="TWP36846.1"/>
    <property type="molecule type" value="Genomic_DNA"/>
</dbReference>
<gene>
    <name evidence="2" type="ORF">FGL98_08820</name>
</gene>
<feature type="chain" id="PRO_5021891893" evidence="1">
    <location>
        <begin position="27"/>
        <end position="367"/>
    </location>
</feature>
<accession>A0A563E2U6</accession>
<comment type="caution">
    <text evidence="2">The sequence shown here is derived from an EMBL/GenBank/DDBJ whole genome shotgun (WGS) entry which is preliminary data.</text>
</comment>
<evidence type="ECO:0000256" key="1">
    <source>
        <dbReference type="SAM" id="SignalP"/>
    </source>
</evidence>
<name>A0A563E2U6_9MICO</name>